<accession>A0A3R7PJJ9</accession>
<feature type="coiled-coil region" evidence="1">
    <location>
        <begin position="285"/>
        <end position="349"/>
    </location>
</feature>
<feature type="region of interest" description="Disordered" evidence="2">
    <location>
        <begin position="821"/>
        <end position="880"/>
    </location>
</feature>
<keyword evidence="1" id="KW-0175">Coiled coil</keyword>
<dbReference type="EMBL" id="MKKU01000167">
    <property type="protein sequence ID" value="RNF20925.1"/>
    <property type="molecule type" value="Genomic_DNA"/>
</dbReference>
<feature type="compositionally biased region" description="Polar residues" evidence="2">
    <location>
        <begin position="855"/>
        <end position="870"/>
    </location>
</feature>
<proteinExistence type="predicted"/>
<comment type="caution">
    <text evidence="3">The sequence shown here is derived from an EMBL/GenBank/DDBJ whole genome shotgun (WGS) entry which is preliminary data.</text>
</comment>
<dbReference type="GeneID" id="40317294"/>
<keyword evidence="4" id="KW-1185">Reference proteome</keyword>
<organism evidence="3 4">
    <name type="scientific">Trypanosoma conorhini</name>
    <dbReference type="NCBI Taxonomy" id="83891"/>
    <lineage>
        <taxon>Eukaryota</taxon>
        <taxon>Discoba</taxon>
        <taxon>Euglenozoa</taxon>
        <taxon>Kinetoplastea</taxon>
        <taxon>Metakinetoplastina</taxon>
        <taxon>Trypanosomatida</taxon>
        <taxon>Trypanosomatidae</taxon>
        <taxon>Trypanosoma</taxon>
    </lineage>
</organism>
<dbReference type="AlphaFoldDB" id="A0A3R7PJJ9"/>
<dbReference type="Gene3D" id="3.40.50.300">
    <property type="entry name" value="P-loop containing nucleotide triphosphate hydrolases"/>
    <property type="match status" value="1"/>
</dbReference>
<feature type="region of interest" description="Disordered" evidence="2">
    <location>
        <begin position="404"/>
        <end position="434"/>
    </location>
</feature>
<evidence type="ECO:0000256" key="2">
    <source>
        <dbReference type="SAM" id="MobiDB-lite"/>
    </source>
</evidence>
<feature type="compositionally biased region" description="Basic and acidic residues" evidence="2">
    <location>
        <begin position="932"/>
        <end position="942"/>
    </location>
</feature>
<dbReference type="RefSeq" id="XP_029229378.1">
    <property type="nucleotide sequence ID" value="XM_029370601.1"/>
</dbReference>
<dbReference type="OrthoDB" id="251112at2759"/>
<name>A0A3R7PJJ9_9TRYP</name>
<feature type="region of interest" description="Disordered" evidence="2">
    <location>
        <begin position="917"/>
        <end position="942"/>
    </location>
</feature>
<evidence type="ECO:0000313" key="3">
    <source>
        <dbReference type="EMBL" id="RNF20925.1"/>
    </source>
</evidence>
<evidence type="ECO:0008006" key="5">
    <source>
        <dbReference type="Google" id="ProtNLM"/>
    </source>
</evidence>
<evidence type="ECO:0000313" key="4">
    <source>
        <dbReference type="Proteomes" id="UP000284403"/>
    </source>
</evidence>
<evidence type="ECO:0000256" key="1">
    <source>
        <dbReference type="SAM" id="Coils"/>
    </source>
</evidence>
<feature type="compositionally biased region" description="Acidic residues" evidence="2">
    <location>
        <begin position="408"/>
        <end position="420"/>
    </location>
</feature>
<sequence length="942" mass="103072">MEYTCVVAGDAIVGVDALVYLLVDAPLPQALRAQQQLAASSLSLSASENVLLPLRRPLQLPHPSLPELNIRVLLQAARAPSDVAGEEATTVVVLVFSMASADSLQRIQTEWAPQLQSLSRPPAVIFVGMTHGQNKAAPTTVQPGEVVRVAKEVHAKAYFEVDEDDNNTVRGAAALAELRHAIARACTGEFNEMGTVTEATIYGQQQCAAPTRSAQSPPSSLLLFSSGAPAPSPSGGWSSSLARAGPCAVWGFRRHPRTNRLFYVNRVTKKSQYRRPPDYDGEEPELTLQERVEVERERQEQLQREGDLRQEHEELVRFNAALEEHQQRVRMLQSGARQLEHAVERLRMQAASLARGREGSRVSREHVAALRVEVSAKERAFLQESLQFHATQQEEMGVAQRALKEAEVDAEGDESHEEGEEAARPSGTPSPRRGGIVEEIRLAQAAMQTTVDNTRVTVAALRGLLEKSIKQRERSAILHAELASTLKLTESLLQRTAAVDAEEQRIRAALVAERASMETEEEALQPLVNAREMLLQRGRDRRSSAEAESLHAMMLTDEFHRLEEQLAAAKQGLKSLQRAISPEEAYELAQLHRSRNIRACVTAFATWACHIRLVARLQQRLNRRLERLSDLQRCRLLLLRNTRERCVEERISLLHEWYRLDAAGNLGGGGGDCCGTVAHMRLVEERMEQLDTSIERLRTYMTSSEHHAGSHQRIIERCRGVLAKLSLCNVDVSPLESGDEVASCWLLLAGRVREVAARLGPGVISLDTANALDGDGADVPGVTGEATGAAYVAHARRLQQELCSSAGRSLLRHFRPEELQEAARRLSRQHALGEEGGNDRSGGATDGTTPRRVTPNATSSGGPPASQGNGELSPLQAAGDASSASAATAWMEHMLRSVLAPAVDSCGLDMGGATLPAEERAAAQRPPASCDALRERLRREYA</sequence>
<feature type="coiled-coil region" evidence="1">
    <location>
        <begin position="552"/>
        <end position="579"/>
    </location>
</feature>
<gene>
    <name evidence="3" type="ORF">Tco025E_03683</name>
</gene>
<dbReference type="InterPro" id="IPR027417">
    <property type="entry name" value="P-loop_NTPase"/>
</dbReference>
<dbReference type="Proteomes" id="UP000284403">
    <property type="component" value="Unassembled WGS sequence"/>
</dbReference>
<reference evidence="3 4" key="1">
    <citation type="journal article" date="2018" name="BMC Genomics">
        <title>Genomic comparison of Trypanosoma conorhini and Trypanosoma rangeli to Trypanosoma cruzi strains of high and low virulence.</title>
        <authorList>
            <person name="Bradwell K.R."/>
            <person name="Koparde V.N."/>
            <person name="Matveyev A.V."/>
            <person name="Serrano M.G."/>
            <person name="Alves J.M."/>
            <person name="Parikh H."/>
            <person name="Huang B."/>
            <person name="Lee V."/>
            <person name="Espinosa-Alvarez O."/>
            <person name="Ortiz P.A."/>
            <person name="Costa-Martins A.G."/>
            <person name="Teixeira M.M."/>
            <person name="Buck G.A."/>
        </authorList>
    </citation>
    <scope>NUCLEOTIDE SEQUENCE [LARGE SCALE GENOMIC DNA]</scope>
    <source>
        <strain evidence="3 4">025E</strain>
    </source>
</reference>
<protein>
    <recommendedName>
        <fullName evidence="5">WW domain-containing protein</fullName>
    </recommendedName>
</protein>